<reference evidence="7" key="1">
    <citation type="submission" date="2018-06" db="EMBL/GenBank/DDBJ databases">
        <authorList>
            <person name="Zhirakovskaya E."/>
        </authorList>
    </citation>
    <scope>NUCLEOTIDE SEQUENCE</scope>
</reference>
<protein>
    <recommendedName>
        <fullName evidence="8">Major facilitator superfamily (MFS) profile domain-containing protein</fullName>
    </recommendedName>
</protein>
<keyword evidence="3 6" id="KW-0812">Transmembrane</keyword>
<feature type="transmembrane region" description="Helical" evidence="6">
    <location>
        <begin position="545"/>
        <end position="565"/>
    </location>
</feature>
<feature type="transmembrane region" description="Helical" evidence="6">
    <location>
        <begin position="479"/>
        <end position="501"/>
    </location>
</feature>
<keyword evidence="2" id="KW-0813">Transport</keyword>
<evidence type="ECO:0000256" key="5">
    <source>
        <dbReference type="ARBA" id="ARBA00023136"/>
    </source>
</evidence>
<dbReference type="EMBL" id="UOEU01000276">
    <property type="protein sequence ID" value="VAW31723.1"/>
    <property type="molecule type" value="Genomic_DNA"/>
</dbReference>
<evidence type="ECO:0000313" key="7">
    <source>
        <dbReference type="EMBL" id="VAW31723.1"/>
    </source>
</evidence>
<proteinExistence type="predicted"/>
<name>A0A3B0UUC9_9ZZZZ</name>
<feature type="transmembrane region" description="Helical" evidence="6">
    <location>
        <begin position="69"/>
        <end position="90"/>
    </location>
</feature>
<feature type="transmembrane region" description="Helical" evidence="6">
    <location>
        <begin position="156"/>
        <end position="179"/>
    </location>
</feature>
<dbReference type="InterPro" id="IPR024671">
    <property type="entry name" value="Atg22-like"/>
</dbReference>
<feature type="transmembrane region" description="Helical" evidence="6">
    <location>
        <begin position="513"/>
        <end position="539"/>
    </location>
</feature>
<feature type="transmembrane region" description="Helical" evidence="6">
    <location>
        <begin position="420"/>
        <end position="443"/>
    </location>
</feature>
<feature type="transmembrane region" description="Helical" evidence="6">
    <location>
        <begin position="96"/>
        <end position="116"/>
    </location>
</feature>
<feature type="transmembrane region" description="Helical" evidence="6">
    <location>
        <begin position="5"/>
        <end position="22"/>
    </location>
</feature>
<evidence type="ECO:0000256" key="1">
    <source>
        <dbReference type="ARBA" id="ARBA00004127"/>
    </source>
</evidence>
<feature type="transmembrane region" description="Helical" evidence="6">
    <location>
        <begin position="455"/>
        <end position="473"/>
    </location>
</feature>
<sequence>KKKFLSIFVAIGVIGTGLLFLIDTGDWLLASVFFVIGRIGFGAANVFYDSLLPHIAKEEDQDRISTYGYALGYLGGGILLAINIVMIFQFPDNNAGIRWSFLTVAVWWILFSIPIFRQVPEPQGSGKKLKPGENIVRVSFSRIAKTLREISQFRELFKYLISFLIYNDGIGIIISVAVIYGTELGFGTTELVLAILLVQFVGIPYSLVFGNLPAKSNKRQTFYVAFVIFNILALPLVGIGSRAFLPQELTGTPSADFVASATAVGQGRHVVDDTTFSLSGDWSATTVSGTERGETCAWYASWCDEAALAATYAMTSDADGRLDLAFNGQAIKITHSMGPDHGSWAVEIDGQPVLDEDGNSIIIDANQPTIRYDVTQEFQAGEEGEHVLSLINTADSDNTLISIAQVEVSPPLRASSLPSIIGILLVVQAVGAIFAFLFGPRFFRGIANWLDTKRSIMLALSAYAIIAIWGFFLNSVVEFWFLAWLVAVVQGGSQALSRSLYATMTPKSMSGEFFGFFSIMSKFASFLSPLVFVLSVALFDSSRPGIASLFFFFAIGIYLLSRVDVEAGKATADKKDAELLGSQ</sequence>
<feature type="transmembrane region" description="Helical" evidence="6">
    <location>
        <begin position="191"/>
        <end position="210"/>
    </location>
</feature>
<feature type="transmembrane region" description="Helical" evidence="6">
    <location>
        <begin position="28"/>
        <end position="48"/>
    </location>
</feature>
<dbReference type="Gene3D" id="1.20.1250.20">
    <property type="entry name" value="MFS general substrate transporter like domains"/>
    <property type="match status" value="2"/>
</dbReference>
<keyword evidence="4 6" id="KW-1133">Transmembrane helix</keyword>
<evidence type="ECO:0000256" key="4">
    <source>
        <dbReference type="ARBA" id="ARBA00022989"/>
    </source>
</evidence>
<keyword evidence="5 6" id="KW-0472">Membrane</keyword>
<dbReference type="Gene3D" id="2.60.120.260">
    <property type="entry name" value="Galactose-binding domain-like"/>
    <property type="match status" value="1"/>
</dbReference>
<dbReference type="GO" id="GO:0012505">
    <property type="term" value="C:endomembrane system"/>
    <property type="evidence" value="ECO:0007669"/>
    <property type="project" value="UniProtKB-SubCell"/>
</dbReference>
<gene>
    <name evidence="7" type="ORF">MNBD_CHLOROFLEXI01-3631</name>
</gene>
<evidence type="ECO:0000256" key="2">
    <source>
        <dbReference type="ARBA" id="ARBA00022448"/>
    </source>
</evidence>
<dbReference type="PANTHER" id="PTHR23519:SF1">
    <property type="entry name" value="AUTOPHAGY-RELATED PROTEIN 22"/>
    <property type="match status" value="1"/>
</dbReference>
<evidence type="ECO:0000256" key="3">
    <source>
        <dbReference type="ARBA" id="ARBA00022692"/>
    </source>
</evidence>
<evidence type="ECO:0000256" key="6">
    <source>
        <dbReference type="SAM" id="Phobius"/>
    </source>
</evidence>
<dbReference type="PANTHER" id="PTHR23519">
    <property type="entry name" value="AUTOPHAGY-RELATED PROTEIN 22"/>
    <property type="match status" value="1"/>
</dbReference>
<organism evidence="7">
    <name type="scientific">hydrothermal vent metagenome</name>
    <dbReference type="NCBI Taxonomy" id="652676"/>
    <lineage>
        <taxon>unclassified sequences</taxon>
        <taxon>metagenomes</taxon>
        <taxon>ecological metagenomes</taxon>
    </lineage>
</organism>
<feature type="non-terminal residue" evidence="7">
    <location>
        <position position="1"/>
    </location>
</feature>
<dbReference type="Pfam" id="PF11700">
    <property type="entry name" value="ATG22"/>
    <property type="match status" value="2"/>
</dbReference>
<comment type="subcellular location">
    <subcellularLocation>
        <location evidence="1">Endomembrane system</location>
        <topology evidence="1">Multi-pass membrane protein</topology>
    </subcellularLocation>
</comment>
<dbReference type="AlphaFoldDB" id="A0A3B0UUC9"/>
<dbReference type="InterPro" id="IPR036259">
    <property type="entry name" value="MFS_trans_sf"/>
</dbReference>
<accession>A0A3B0UUC9</accession>
<dbReference type="SUPFAM" id="SSF103473">
    <property type="entry name" value="MFS general substrate transporter"/>
    <property type="match status" value="2"/>
</dbReference>
<evidence type="ECO:0008006" key="8">
    <source>
        <dbReference type="Google" id="ProtNLM"/>
    </source>
</evidence>
<feature type="transmembrane region" description="Helical" evidence="6">
    <location>
        <begin position="222"/>
        <end position="245"/>
    </location>
</feature>
<dbReference type="InterPro" id="IPR050495">
    <property type="entry name" value="ATG22/LtaA_families"/>
</dbReference>